<evidence type="ECO:0000313" key="6">
    <source>
        <dbReference type="Proteomes" id="UP001073227"/>
    </source>
</evidence>
<dbReference type="CDD" id="cd01949">
    <property type="entry name" value="GGDEF"/>
    <property type="match status" value="1"/>
</dbReference>
<protein>
    <recommendedName>
        <fullName evidence="1">diguanylate cyclase</fullName>
        <ecNumber evidence="1">2.7.7.65</ecNumber>
    </recommendedName>
</protein>
<dbReference type="PROSITE" id="PS50887">
    <property type="entry name" value="GGDEF"/>
    <property type="match status" value="1"/>
</dbReference>
<comment type="catalytic activity">
    <reaction evidence="2">
        <text>2 GTP = 3',3'-c-di-GMP + 2 diphosphate</text>
        <dbReference type="Rhea" id="RHEA:24898"/>
        <dbReference type="ChEBI" id="CHEBI:33019"/>
        <dbReference type="ChEBI" id="CHEBI:37565"/>
        <dbReference type="ChEBI" id="CHEBI:58805"/>
        <dbReference type="EC" id="2.7.7.65"/>
    </reaction>
</comment>
<dbReference type="InterPro" id="IPR043128">
    <property type="entry name" value="Rev_trsase/Diguanyl_cyclase"/>
</dbReference>
<dbReference type="Gene3D" id="3.30.70.270">
    <property type="match status" value="1"/>
</dbReference>
<dbReference type="SUPFAM" id="SSF55073">
    <property type="entry name" value="Nucleotide cyclase"/>
    <property type="match status" value="1"/>
</dbReference>
<keyword evidence="6" id="KW-1185">Reference proteome</keyword>
<dbReference type="EC" id="2.7.7.65" evidence="1"/>
<dbReference type="PANTHER" id="PTHR45138:SF9">
    <property type="entry name" value="DIGUANYLATE CYCLASE DGCM-RELATED"/>
    <property type="match status" value="1"/>
</dbReference>
<evidence type="ECO:0000259" key="4">
    <source>
        <dbReference type="PROSITE" id="PS50887"/>
    </source>
</evidence>
<comment type="caution">
    <text evidence="5">The sequence shown here is derived from an EMBL/GenBank/DDBJ whole genome shotgun (WGS) entry which is preliminary data.</text>
</comment>
<dbReference type="SMART" id="SM00267">
    <property type="entry name" value="GGDEF"/>
    <property type="match status" value="1"/>
</dbReference>
<dbReference type="InterPro" id="IPR000160">
    <property type="entry name" value="GGDEF_dom"/>
</dbReference>
<dbReference type="Proteomes" id="UP001073227">
    <property type="component" value="Unassembled WGS sequence"/>
</dbReference>
<dbReference type="EMBL" id="JAOVZR010000001">
    <property type="protein sequence ID" value="MCY0149407.1"/>
    <property type="molecule type" value="Genomic_DNA"/>
</dbReference>
<gene>
    <name evidence="5" type="ORF">OEG84_17255</name>
</gene>
<keyword evidence="3" id="KW-0175">Coiled coil</keyword>
<organism evidence="5 6">
    <name type="scientific">Hoeflea algicola</name>
    <dbReference type="NCBI Taxonomy" id="2983763"/>
    <lineage>
        <taxon>Bacteria</taxon>
        <taxon>Pseudomonadati</taxon>
        <taxon>Pseudomonadota</taxon>
        <taxon>Alphaproteobacteria</taxon>
        <taxon>Hyphomicrobiales</taxon>
        <taxon>Rhizobiaceae</taxon>
        <taxon>Hoeflea</taxon>
    </lineage>
</organism>
<evidence type="ECO:0000256" key="3">
    <source>
        <dbReference type="SAM" id="Coils"/>
    </source>
</evidence>
<dbReference type="RefSeq" id="WP_267654890.1">
    <property type="nucleotide sequence ID" value="NZ_JAOVZR010000001.1"/>
</dbReference>
<evidence type="ECO:0000313" key="5">
    <source>
        <dbReference type="EMBL" id="MCY0149407.1"/>
    </source>
</evidence>
<accession>A0ABT3ZC85</accession>
<name>A0ABT3ZC85_9HYPH</name>
<sequence>MARGWVITQLELDSMGKKYLARHHAANVVEGAHAQTSEELQGLLHLIKTEHLSRGGYSSLLDESNSSIFAKNSSIEALSDIIKAMSSATGDTMKEGKAAIQELVERAQEMQRVKSELEEYKRLANIDPLTGLWNRRAFDEALTGIYNDKRNVMYHALLIADIDHFKKYNDTYGHSVGDLVLKVVAAVMQSSLGGDTSIARTGGEEFAIILHDTSLEAAMETSERIRRKIESSPFRKNRSGQDFGRITMSFGLCMATDATNAEDLYYKADRALYAAKNLSRNCVKQYDPGMDAEFEKNWALYKS</sequence>
<reference evidence="5" key="1">
    <citation type="submission" date="2022-10" db="EMBL/GenBank/DDBJ databases">
        <title>Hoeflea sp. G2-23, isolated from marine algae.</title>
        <authorList>
            <person name="Kristyanto S."/>
            <person name="Kim J.M."/>
            <person name="Jeon C.O."/>
        </authorList>
    </citation>
    <scope>NUCLEOTIDE SEQUENCE</scope>
    <source>
        <strain evidence="5">G2-23</strain>
    </source>
</reference>
<dbReference type="PANTHER" id="PTHR45138">
    <property type="entry name" value="REGULATORY COMPONENTS OF SENSORY TRANSDUCTION SYSTEM"/>
    <property type="match status" value="1"/>
</dbReference>
<feature type="domain" description="GGDEF" evidence="4">
    <location>
        <begin position="153"/>
        <end position="288"/>
    </location>
</feature>
<evidence type="ECO:0000256" key="1">
    <source>
        <dbReference type="ARBA" id="ARBA00012528"/>
    </source>
</evidence>
<evidence type="ECO:0000256" key="2">
    <source>
        <dbReference type="ARBA" id="ARBA00034247"/>
    </source>
</evidence>
<dbReference type="InterPro" id="IPR029787">
    <property type="entry name" value="Nucleotide_cyclase"/>
</dbReference>
<dbReference type="InterPro" id="IPR050469">
    <property type="entry name" value="Diguanylate_Cyclase"/>
</dbReference>
<dbReference type="NCBIfam" id="TIGR00254">
    <property type="entry name" value="GGDEF"/>
    <property type="match status" value="1"/>
</dbReference>
<dbReference type="Pfam" id="PF00990">
    <property type="entry name" value="GGDEF"/>
    <property type="match status" value="1"/>
</dbReference>
<proteinExistence type="predicted"/>
<feature type="coiled-coil region" evidence="3">
    <location>
        <begin position="93"/>
        <end position="123"/>
    </location>
</feature>